<dbReference type="InterPro" id="IPR037817">
    <property type="entry name" value="TAF7"/>
</dbReference>
<comment type="similarity">
    <text evidence="2">Belongs to the TAF7 family.</text>
</comment>
<keyword evidence="5" id="KW-0539">Nucleus</keyword>
<keyword evidence="3" id="KW-0805">Transcription regulation</keyword>
<dbReference type="EMBL" id="LPNL01000001">
    <property type="protein sequence ID" value="OEJ92182.1"/>
    <property type="molecule type" value="Genomic_DNA"/>
</dbReference>
<dbReference type="InterPro" id="IPR006751">
    <property type="entry name" value="TAFII55_prot_cons_reg"/>
</dbReference>
<evidence type="ECO:0000259" key="7">
    <source>
        <dbReference type="SMART" id="SM01370"/>
    </source>
</evidence>
<comment type="subcellular location">
    <subcellularLocation>
        <location evidence="1">Nucleus</location>
    </subcellularLocation>
</comment>
<dbReference type="SMART" id="SM01370">
    <property type="entry name" value="TAFII55_N"/>
    <property type="match status" value="1"/>
</dbReference>
<feature type="region of interest" description="Disordered" evidence="6">
    <location>
        <begin position="249"/>
        <end position="270"/>
    </location>
</feature>
<feature type="region of interest" description="Disordered" evidence="6">
    <location>
        <begin position="407"/>
        <end position="480"/>
    </location>
</feature>
<dbReference type="GO" id="GO:0016251">
    <property type="term" value="F:RNA polymerase II general transcription initiation factor activity"/>
    <property type="evidence" value="ECO:0007669"/>
    <property type="project" value="TreeGrafter"/>
</dbReference>
<feature type="compositionally biased region" description="Acidic residues" evidence="6">
    <location>
        <begin position="249"/>
        <end position="259"/>
    </location>
</feature>
<evidence type="ECO:0000256" key="3">
    <source>
        <dbReference type="ARBA" id="ARBA00023015"/>
    </source>
</evidence>
<dbReference type="AlphaFoldDB" id="A0A1E5RYX7"/>
<feature type="compositionally biased region" description="Basic and acidic residues" evidence="6">
    <location>
        <begin position="449"/>
        <end position="461"/>
    </location>
</feature>
<proteinExistence type="inferred from homology"/>
<protein>
    <recommendedName>
        <fullName evidence="7">TAFII55 protein conserved region domain-containing protein</fullName>
    </recommendedName>
</protein>
<evidence type="ECO:0000256" key="4">
    <source>
        <dbReference type="ARBA" id="ARBA00023163"/>
    </source>
</evidence>
<dbReference type="Proteomes" id="UP000095605">
    <property type="component" value="Unassembled WGS sequence"/>
</dbReference>
<sequence length="480" mass="55789">MTLPRIKLNIPNNIQGETNPLIESSVVLRVSNNLSTGLLSKTDILELLNYDDCINIEYLGLNKLILSINLHIIGSESIEYYACELLNLPTVVEVYKSIDNGKNMLKNNNINQVIYVHKKINKYEDIFSIKADYLNSELINEDVSDDPIYSEFYQKDHKDLIQLYDNLKKIDFKNNKKYDMILNNLKQKSFNTHNNTLRNGLTAPLHNVLKRRQRKQLSLTQIKKLEYTLNNLVQKDLLSESVEYEFVSETEIDNDDNDDNNNNVTVANDDHLKNQLKNVIQQQKVEESEESDLELELEKALLEQDEDKDNDDNDDNDDGEDEEEDAIDEPTADQEQQDEDLEEDNQQNDFDEDDELSLLIDELKSLQTVKQTNLKSFHNCKNQFMKERILERLKKIDKEIEVIETKIQNMKHQDEEVEDEEQDIDGLFSDDEPENDTNEVEEEPSVPAEDSKPANQEKDSDYYESDDDMLELFGGSEGED</sequence>
<dbReference type="Pfam" id="PF04658">
    <property type="entry name" value="TAFII55_N"/>
    <property type="match status" value="1"/>
</dbReference>
<evidence type="ECO:0000256" key="6">
    <source>
        <dbReference type="SAM" id="MobiDB-lite"/>
    </source>
</evidence>
<organism evidence="8 9">
    <name type="scientific">Hanseniaspora opuntiae</name>
    <dbReference type="NCBI Taxonomy" id="211096"/>
    <lineage>
        <taxon>Eukaryota</taxon>
        <taxon>Fungi</taxon>
        <taxon>Dikarya</taxon>
        <taxon>Ascomycota</taxon>
        <taxon>Saccharomycotina</taxon>
        <taxon>Saccharomycetes</taxon>
        <taxon>Saccharomycodales</taxon>
        <taxon>Saccharomycodaceae</taxon>
        <taxon>Hanseniaspora</taxon>
    </lineage>
</organism>
<keyword evidence="4" id="KW-0804">Transcription</keyword>
<feature type="compositionally biased region" description="Acidic residues" evidence="6">
    <location>
        <begin position="415"/>
        <end position="444"/>
    </location>
</feature>
<evidence type="ECO:0000313" key="9">
    <source>
        <dbReference type="Proteomes" id="UP000095605"/>
    </source>
</evidence>
<dbReference type="GO" id="GO:0005669">
    <property type="term" value="C:transcription factor TFIID complex"/>
    <property type="evidence" value="ECO:0007669"/>
    <property type="project" value="InterPro"/>
</dbReference>
<feature type="domain" description="TAFII55 protein conserved region" evidence="7">
    <location>
        <begin position="22"/>
        <end position="241"/>
    </location>
</feature>
<dbReference type="GO" id="GO:0051123">
    <property type="term" value="P:RNA polymerase II preinitiation complex assembly"/>
    <property type="evidence" value="ECO:0007669"/>
    <property type="project" value="TreeGrafter"/>
</dbReference>
<evidence type="ECO:0000313" key="8">
    <source>
        <dbReference type="EMBL" id="OEJ92182.1"/>
    </source>
</evidence>
<name>A0A1E5RYX7_9ASCO</name>
<dbReference type="OrthoDB" id="153872at2759"/>
<evidence type="ECO:0000256" key="5">
    <source>
        <dbReference type="ARBA" id="ARBA00023242"/>
    </source>
</evidence>
<gene>
    <name evidence="8" type="ORF">AWRI3578_g34</name>
</gene>
<dbReference type="PANTHER" id="PTHR12228:SF0">
    <property type="entry name" value="TATA-BOX BINDING PROTEIN ASSOCIATED FACTOR 7"/>
    <property type="match status" value="1"/>
</dbReference>
<dbReference type="PANTHER" id="PTHR12228">
    <property type="entry name" value="TRANSCRIPTION INITIATION FACTOR TFIID 55 KD SUBUNIT-RELATED"/>
    <property type="match status" value="1"/>
</dbReference>
<evidence type="ECO:0000256" key="1">
    <source>
        <dbReference type="ARBA" id="ARBA00004123"/>
    </source>
</evidence>
<accession>A0A1E5RYX7</accession>
<reference evidence="9" key="1">
    <citation type="journal article" date="2016" name="Genome Announc.">
        <title>Genome sequences of three species of Hanseniaspora isolated from spontaneous wine fermentations.</title>
        <authorList>
            <person name="Sternes P.R."/>
            <person name="Lee D."/>
            <person name="Kutyna D.R."/>
            <person name="Borneman A.R."/>
        </authorList>
    </citation>
    <scope>NUCLEOTIDE SEQUENCE [LARGE SCALE GENOMIC DNA]</scope>
    <source>
        <strain evidence="9">AWRI3578</strain>
    </source>
</reference>
<feature type="compositionally biased region" description="Acidic residues" evidence="6">
    <location>
        <begin position="303"/>
        <end position="350"/>
    </location>
</feature>
<evidence type="ECO:0000256" key="2">
    <source>
        <dbReference type="ARBA" id="ARBA00009368"/>
    </source>
</evidence>
<comment type="caution">
    <text evidence="8">The sequence shown here is derived from an EMBL/GenBank/DDBJ whole genome shotgun (WGS) entry which is preliminary data.</text>
</comment>
<keyword evidence="9" id="KW-1185">Reference proteome</keyword>
<feature type="region of interest" description="Disordered" evidence="6">
    <location>
        <begin position="301"/>
        <end position="350"/>
    </location>
</feature>